<proteinExistence type="predicted"/>
<keyword evidence="2" id="KW-1185">Reference proteome</keyword>
<protein>
    <submittedName>
        <fullName evidence="3">Phage tail protein</fullName>
    </submittedName>
</protein>
<feature type="region of interest" description="Disordered" evidence="1">
    <location>
        <begin position="69"/>
        <end position="111"/>
    </location>
</feature>
<feature type="compositionally biased region" description="Basic and acidic residues" evidence="1">
    <location>
        <begin position="75"/>
        <end position="98"/>
    </location>
</feature>
<reference evidence="3" key="1">
    <citation type="submission" date="2016-11" db="UniProtKB">
        <authorList>
            <consortium name="WormBaseParasite"/>
        </authorList>
    </citation>
    <scope>IDENTIFICATION</scope>
</reference>
<accession>A0A1I8A9K6</accession>
<evidence type="ECO:0000256" key="1">
    <source>
        <dbReference type="SAM" id="MobiDB-lite"/>
    </source>
</evidence>
<name>A0A1I8A9K6_9BILA</name>
<dbReference type="WBParaSite" id="L893_g3485.t1">
    <property type="protein sequence ID" value="L893_g3485.t1"/>
    <property type="gene ID" value="L893_g3485"/>
</dbReference>
<dbReference type="AlphaFoldDB" id="A0A1I8A9K6"/>
<evidence type="ECO:0000313" key="3">
    <source>
        <dbReference type="WBParaSite" id="L893_g3485.t1"/>
    </source>
</evidence>
<evidence type="ECO:0000313" key="2">
    <source>
        <dbReference type="Proteomes" id="UP000095287"/>
    </source>
</evidence>
<sequence>MRAGKPSARTCCQVILHGAFDCDTSSITDLSWNEWSKDCGSIGAIASLGPENPIRTLLCSAPSPKTTLLNRSVKRRDDAAGPRTKTEEARSDNKETIKPGRGVDSSNDDLRVTVKRWNAEGDSGYTPAEAKNTTDLISAAARESGRAPVGETYSVRMICEGFLMEPDWIGWLVTGKVTLEARIKLESATGSAKDNGIGEKK</sequence>
<dbReference type="Proteomes" id="UP000095287">
    <property type="component" value="Unplaced"/>
</dbReference>
<organism evidence="2 3">
    <name type="scientific">Steinernema glaseri</name>
    <dbReference type="NCBI Taxonomy" id="37863"/>
    <lineage>
        <taxon>Eukaryota</taxon>
        <taxon>Metazoa</taxon>
        <taxon>Ecdysozoa</taxon>
        <taxon>Nematoda</taxon>
        <taxon>Chromadorea</taxon>
        <taxon>Rhabditida</taxon>
        <taxon>Tylenchina</taxon>
        <taxon>Panagrolaimomorpha</taxon>
        <taxon>Strongyloidoidea</taxon>
        <taxon>Steinernematidae</taxon>
        <taxon>Steinernema</taxon>
    </lineage>
</organism>